<reference evidence="9 10" key="1">
    <citation type="submission" date="2018-09" db="EMBL/GenBank/DDBJ databases">
        <title>Discovery and Ecogenomic Context for Candidatus Cryosericales, a Global Caldiserica Order Active in Thawing Permafrost.</title>
        <authorList>
            <person name="Martinez M.A."/>
            <person name="Woodcroft B.J."/>
            <person name="Ignacio Espinoza J.C."/>
            <person name="Zayed A."/>
            <person name="Singleton C.M."/>
            <person name="Boyd J."/>
            <person name="Li Y.-F."/>
            <person name="Purvine S."/>
            <person name="Maughan H."/>
            <person name="Hodgkins S.B."/>
            <person name="Anderson D."/>
            <person name="Sederholm M."/>
            <person name="Temperton B."/>
            <person name="Saleska S.R."/>
            <person name="Tyson G.W."/>
            <person name="Rich V.I."/>
        </authorList>
    </citation>
    <scope>NUCLEOTIDE SEQUENCE [LARGE SCALE GENOMIC DNA]</scope>
    <source>
        <strain evidence="9 10">SMC1</strain>
    </source>
</reference>
<keyword evidence="1 6" id="KW-1277">Toxin-antitoxin system</keyword>
<proteinExistence type="inferred from homology"/>
<dbReference type="PROSITE" id="PS52018">
    <property type="entry name" value="DART"/>
    <property type="match status" value="1"/>
</dbReference>
<protein>
    <submittedName>
        <fullName evidence="9">DUF4433 domain-containing protein</fullName>
    </submittedName>
</protein>
<organism evidence="9 10">
    <name type="scientific">Candidatus Cryosericum septentrionale</name>
    <dbReference type="NCBI Taxonomy" id="2290913"/>
    <lineage>
        <taxon>Bacteria</taxon>
        <taxon>Pseudomonadati</taxon>
        <taxon>Caldisericota/Cryosericota group</taxon>
        <taxon>Candidatus Cryosericota</taxon>
        <taxon>Candidatus Cryosericia</taxon>
        <taxon>Candidatus Cryosericales</taxon>
        <taxon>Candidatus Cryosericaceae</taxon>
        <taxon>Candidatus Cryosericum</taxon>
    </lineage>
</organism>
<dbReference type="InterPro" id="IPR029494">
    <property type="entry name" value="DarT"/>
</dbReference>
<dbReference type="OrthoDB" id="9780211at2"/>
<keyword evidence="3" id="KW-0808">Transferase</keyword>
<comment type="similarity">
    <text evidence="6">Belongs to the DarT ADP-ribosyltransferase family.</text>
</comment>
<sequence length="136" mass="15295">MQRSDVRHLYYIVSIVNLGSIARQGILSNNRMHGTAHDSIADPSVQDRRDKVRVPGKNGSRELHSYANLYFNARNAMMYRRLDRHAEICVVQVSPEILDLPDVVLTDCNAASGWCKFLPSPNGLNDIDGNLVFARD</sequence>
<name>A0A398DRP6_9BACT</name>
<keyword evidence="4" id="KW-0548">Nucleotidyltransferase</keyword>
<evidence type="ECO:0000313" key="9">
    <source>
        <dbReference type="EMBL" id="RIE16699.1"/>
    </source>
</evidence>
<feature type="domain" description="DarT" evidence="8">
    <location>
        <begin position="7"/>
        <end position="136"/>
    </location>
</feature>
<dbReference type="RefSeq" id="WP_119085761.1">
    <property type="nucleotide sequence ID" value="NZ_QXIY01000021.1"/>
</dbReference>
<evidence type="ECO:0000256" key="5">
    <source>
        <dbReference type="ARBA" id="ARBA00023125"/>
    </source>
</evidence>
<evidence type="ECO:0000256" key="6">
    <source>
        <dbReference type="PROSITE-ProRule" id="PRU01362"/>
    </source>
</evidence>
<evidence type="ECO:0000313" key="10">
    <source>
        <dbReference type="Proteomes" id="UP000266113"/>
    </source>
</evidence>
<dbReference type="GO" id="GO:0003677">
    <property type="term" value="F:DNA binding"/>
    <property type="evidence" value="ECO:0007669"/>
    <property type="project" value="UniProtKB-UniRule"/>
</dbReference>
<feature type="region of interest" description="Disordered" evidence="7">
    <location>
        <begin position="37"/>
        <end position="57"/>
    </location>
</feature>
<dbReference type="EMBL" id="QXIY01000021">
    <property type="protein sequence ID" value="RIE16699.1"/>
    <property type="molecule type" value="Genomic_DNA"/>
</dbReference>
<dbReference type="GO" id="GO:0016779">
    <property type="term" value="F:nucleotidyltransferase activity"/>
    <property type="evidence" value="ECO:0007669"/>
    <property type="project" value="UniProtKB-KW"/>
</dbReference>
<keyword evidence="2" id="KW-0328">Glycosyltransferase</keyword>
<evidence type="ECO:0000256" key="2">
    <source>
        <dbReference type="ARBA" id="ARBA00022676"/>
    </source>
</evidence>
<keyword evidence="5 6" id="KW-0238">DNA-binding</keyword>
<evidence type="ECO:0000256" key="3">
    <source>
        <dbReference type="ARBA" id="ARBA00022679"/>
    </source>
</evidence>
<evidence type="ECO:0000256" key="4">
    <source>
        <dbReference type="ARBA" id="ARBA00022695"/>
    </source>
</evidence>
<evidence type="ECO:0000259" key="8">
    <source>
        <dbReference type="PROSITE" id="PS52018"/>
    </source>
</evidence>
<dbReference type="Proteomes" id="UP000266113">
    <property type="component" value="Unassembled WGS sequence"/>
</dbReference>
<evidence type="ECO:0000256" key="1">
    <source>
        <dbReference type="ARBA" id="ARBA00022649"/>
    </source>
</evidence>
<dbReference type="GO" id="GO:0016757">
    <property type="term" value="F:glycosyltransferase activity"/>
    <property type="evidence" value="ECO:0007669"/>
    <property type="project" value="UniProtKB-KW"/>
</dbReference>
<evidence type="ECO:0000256" key="7">
    <source>
        <dbReference type="SAM" id="MobiDB-lite"/>
    </source>
</evidence>
<dbReference type="Pfam" id="PF14487">
    <property type="entry name" value="DarT"/>
    <property type="match status" value="1"/>
</dbReference>
<keyword evidence="10" id="KW-1185">Reference proteome</keyword>
<comment type="caution">
    <text evidence="6">Lacks conserved residue(s) required for the propagation of feature annotation.</text>
</comment>
<gene>
    <name evidence="9" type="ORF">SMC1_05360</name>
</gene>
<comment type="caution">
    <text evidence="9">The sequence shown here is derived from an EMBL/GenBank/DDBJ whole genome shotgun (WGS) entry which is preliminary data.</text>
</comment>
<dbReference type="AlphaFoldDB" id="A0A398DRP6"/>
<accession>A0A398DRP6</accession>